<dbReference type="EMBL" id="JAHDVG010000470">
    <property type="protein sequence ID" value="KAH1180536.1"/>
    <property type="molecule type" value="Genomic_DNA"/>
</dbReference>
<name>A0A9D3XIT4_9SAUR</name>
<accession>A0A9D3XIT4</accession>
<dbReference type="AlphaFoldDB" id="A0A9D3XIT4"/>
<reference evidence="1" key="1">
    <citation type="submission" date="2021-09" db="EMBL/GenBank/DDBJ databases">
        <title>The genome of Mauremys mutica provides insights into the evolution of semi-aquatic lifestyle.</title>
        <authorList>
            <person name="Gong S."/>
            <person name="Gao Y."/>
        </authorList>
    </citation>
    <scope>NUCLEOTIDE SEQUENCE</scope>
    <source>
        <strain evidence="1">MM-2020</strain>
        <tissue evidence="1">Muscle</tissue>
    </source>
</reference>
<organism evidence="1 2">
    <name type="scientific">Mauremys mutica</name>
    <name type="common">yellowpond turtle</name>
    <dbReference type="NCBI Taxonomy" id="74926"/>
    <lineage>
        <taxon>Eukaryota</taxon>
        <taxon>Metazoa</taxon>
        <taxon>Chordata</taxon>
        <taxon>Craniata</taxon>
        <taxon>Vertebrata</taxon>
        <taxon>Euteleostomi</taxon>
        <taxon>Archelosauria</taxon>
        <taxon>Testudinata</taxon>
        <taxon>Testudines</taxon>
        <taxon>Cryptodira</taxon>
        <taxon>Durocryptodira</taxon>
        <taxon>Testudinoidea</taxon>
        <taxon>Geoemydidae</taxon>
        <taxon>Geoemydinae</taxon>
        <taxon>Mauremys</taxon>
    </lineage>
</organism>
<protein>
    <submittedName>
        <fullName evidence="1">Uncharacterized protein</fullName>
    </submittedName>
</protein>
<proteinExistence type="predicted"/>
<keyword evidence="2" id="KW-1185">Reference proteome</keyword>
<sequence>MSKTLKITPQDHDMEFGKENVMFIRFTAAKEQRETVTSDSVQVCVETDLPLHKMDLPIVRDFVEQAC</sequence>
<evidence type="ECO:0000313" key="1">
    <source>
        <dbReference type="EMBL" id="KAH1180536.1"/>
    </source>
</evidence>
<gene>
    <name evidence="1" type="ORF">KIL84_009372</name>
</gene>
<evidence type="ECO:0000313" key="2">
    <source>
        <dbReference type="Proteomes" id="UP000827986"/>
    </source>
</evidence>
<comment type="caution">
    <text evidence="1">The sequence shown here is derived from an EMBL/GenBank/DDBJ whole genome shotgun (WGS) entry which is preliminary data.</text>
</comment>
<dbReference type="Proteomes" id="UP000827986">
    <property type="component" value="Unassembled WGS sequence"/>
</dbReference>